<dbReference type="SMART" id="SM00052">
    <property type="entry name" value="EAL"/>
    <property type="match status" value="1"/>
</dbReference>
<dbReference type="CDD" id="cd00130">
    <property type="entry name" value="PAS"/>
    <property type="match status" value="1"/>
</dbReference>
<dbReference type="SMART" id="SM00267">
    <property type="entry name" value="GGDEF"/>
    <property type="match status" value="1"/>
</dbReference>
<dbReference type="InterPro" id="IPR029787">
    <property type="entry name" value="Nucleotide_cyclase"/>
</dbReference>
<dbReference type="SMART" id="SM00091">
    <property type="entry name" value="PAS"/>
    <property type="match status" value="2"/>
</dbReference>
<dbReference type="InterPro" id="IPR052155">
    <property type="entry name" value="Biofilm_reg_signaling"/>
</dbReference>
<dbReference type="Pfam" id="PF08447">
    <property type="entry name" value="PAS_3"/>
    <property type="match status" value="2"/>
</dbReference>
<dbReference type="SUPFAM" id="SSF55785">
    <property type="entry name" value="PYP-like sensor domain (PAS domain)"/>
    <property type="match status" value="2"/>
</dbReference>
<dbReference type="SUPFAM" id="SSF141868">
    <property type="entry name" value="EAL domain-like"/>
    <property type="match status" value="1"/>
</dbReference>
<feature type="domain" description="GGDEF" evidence="2">
    <location>
        <begin position="432"/>
        <end position="565"/>
    </location>
</feature>
<name>A0A858SSG2_9RHOB</name>
<dbReference type="NCBIfam" id="TIGR00254">
    <property type="entry name" value="GGDEF"/>
    <property type="match status" value="1"/>
</dbReference>
<dbReference type="Gene3D" id="3.30.70.270">
    <property type="match status" value="1"/>
</dbReference>
<dbReference type="SMART" id="SM00086">
    <property type="entry name" value="PAC"/>
    <property type="match status" value="2"/>
</dbReference>
<dbReference type="CDD" id="cd01949">
    <property type="entry name" value="GGDEF"/>
    <property type="match status" value="1"/>
</dbReference>
<dbReference type="PROSITE" id="PS50887">
    <property type="entry name" value="GGDEF"/>
    <property type="match status" value="1"/>
</dbReference>
<dbReference type="Gene3D" id="3.30.450.20">
    <property type="entry name" value="PAS domain"/>
    <property type="match status" value="2"/>
</dbReference>
<dbReference type="InterPro" id="IPR035919">
    <property type="entry name" value="EAL_sf"/>
</dbReference>
<dbReference type="Pfam" id="PF00990">
    <property type="entry name" value="GGDEF"/>
    <property type="match status" value="1"/>
</dbReference>
<dbReference type="RefSeq" id="WP_169640861.1">
    <property type="nucleotide sequence ID" value="NZ_CP048788.1"/>
</dbReference>
<evidence type="ECO:0000259" key="1">
    <source>
        <dbReference type="PROSITE" id="PS50883"/>
    </source>
</evidence>
<dbReference type="InterPro" id="IPR043128">
    <property type="entry name" value="Rev_trsase/Diguanyl_cyclase"/>
</dbReference>
<dbReference type="InterPro" id="IPR001610">
    <property type="entry name" value="PAC"/>
</dbReference>
<dbReference type="NCBIfam" id="TIGR00229">
    <property type="entry name" value="sensory_box"/>
    <property type="match status" value="2"/>
</dbReference>
<dbReference type="InterPro" id="IPR013655">
    <property type="entry name" value="PAS_fold_3"/>
</dbReference>
<dbReference type="PROSITE" id="PS50883">
    <property type="entry name" value="EAL"/>
    <property type="match status" value="1"/>
</dbReference>
<gene>
    <name evidence="3" type="ORF">G3256_10970</name>
</gene>
<feature type="domain" description="EAL" evidence="1">
    <location>
        <begin position="574"/>
        <end position="825"/>
    </location>
</feature>
<evidence type="ECO:0000259" key="2">
    <source>
        <dbReference type="PROSITE" id="PS50887"/>
    </source>
</evidence>
<dbReference type="InterPro" id="IPR035965">
    <property type="entry name" value="PAS-like_dom_sf"/>
</dbReference>
<evidence type="ECO:0000313" key="4">
    <source>
        <dbReference type="Proteomes" id="UP000503308"/>
    </source>
</evidence>
<dbReference type="KEGG" id="rpon:G3256_10970"/>
<dbReference type="CDD" id="cd01948">
    <property type="entry name" value="EAL"/>
    <property type="match status" value="1"/>
</dbReference>
<protein>
    <submittedName>
        <fullName evidence="3">EAL domain-containing protein</fullName>
    </submittedName>
</protein>
<dbReference type="AlphaFoldDB" id="A0A858SSG2"/>
<sequence>MHHSNDISLGFSAAALTDALVVPALFVGVDLRVVFANDLACRALQVAKDAPLPGRLLSDLVCDGQLPDPQDIPGCYDDADARGASVLTLRVACAARVFRFSPLHDAGDALLGFLLQSKPDAEAPVLMQDDVSLAESEWRWKTAVLSANQAVWDHDFERDRHYVSGTWKTLRGLTAGDPIPATTEDWLRTIHPQDLDHIKEELRRLDENETDVINYKFRQRHTAGHWVWFLSIGRVVRRDAAGFPARIIGTDTDITDIKTVEMESNRMARRLETAMDAAGMGRWEFDIGSTGAFWDDRLIEMFGITAKGNNVPSSDWAQSIHPDDRDDVTELADRCIAARQDIACDFRVIRPDGEERVIRTRGKYVTETDGNGRYYGVNIDVTRDYLHAGELEQARVRLEHESRHDALTGLANRRYLDDVFSGLGAGADEDGMNPAVLHFDIDHFKQINDTLGHDAGDATLCHAARVLKDGLPPDTLVSRVGGDEFVALFVRSPGREELCRIARSIIRRMSRPFLYGSQQCNIGTSVGIAVSENCAVADTGLFINADLALYAAKKAGRGRFRFFDAAMKEEARRRKNSFDALVAGFDQGEITCHYQPQFDAQTLELTGLEALARWESSEFGLMMPDEFLSTAEDMGLLAQFDELVLKKALADLQHWEGMGLNVPGISVNVSSHRLNDPKLGDRLQAMDLPADRLSFELLESTYLDAENEVIETNLRLIEELGIDIEIDDFGSGHASIVSLLRIAPKRLKIDRMLVQPIVGSHRQRELIRTIVGIGRMLDVRVVAEGVETSAHVALLQEIGCCFLQGYGLARPMDADSITAFLGDIAHNNGRLTGV</sequence>
<dbReference type="PANTHER" id="PTHR44757">
    <property type="entry name" value="DIGUANYLATE CYCLASE DGCP"/>
    <property type="match status" value="1"/>
</dbReference>
<dbReference type="InterPro" id="IPR000014">
    <property type="entry name" value="PAS"/>
</dbReference>
<dbReference type="PANTHER" id="PTHR44757:SF2">
    <property type="entry name" value="BIOFILM ARCHITECTURE MAINTENANCE PROTEIN MBAA"/>
    <property type="match status" value="1"/>
</dbReference>
<evidence type="ECO:0000313" key="3">
    <source>
        <dbReference type="EMBL" id="QJF51644.1"/>
    </source>
</evidence>
<proteinExistence type="predicted"/>
<organism evidence="3 4">
    <name type="scientific">Roseobacter ponti</name>
    <dbReference type="NCBI Taxonomy" id="1891787"/>
    <lineage>
        <taxon>Bacteria</taxon>
        <taxon>Pseudomonadati</taxon>
        <taxon>Pseudomonadota</taxon>
        <taxon>Alphaproteobacteria</taxon>
        <taxon>Rhodobacterales</taxon>
        <taxon>Roseobacteraceae</taxon>
        <taxon>Roseobacter</taxon>
    </lineage>
</organism>
<reference evidence="3 4" key="1">
    <citation type="submission" date="2020-02" db="EMBL/GenBank/DDBJ databases">
        <title>Genome sequence of Roseobacter ponti.</title>
        <authorList>
            <person name="Hollensteiner J."/>
            <person name="Schneider D."/>
            <person name="Poehlein A."/>
            <person name="Daniel R."/>
        </authorList>
    </citation>
    <scope>NUCLEOTIDE SEQUENCE [LARGE SCALE GENOMIC DNA]</scope>
    <source>
        <strain evidence="3 4">DSM 106830</strain>
    </source>
</reference>
<dbReference type="Gene3D" id="3.20.20.450">
    <property type="entry name" value="EAL domain"/>
    <property type="match status" value="1"/>
</dbReference>
<accession>A0A858SSG2</accession>
<dbReference type="SUPFAM" id="SSF55073">
    <property type="entry name" value="Nucleotide cyclase"/>
    <property type="match status" value="1"/>
</dbReference>
<dbReference type="InterPro" id="IPR001633">
    <property type="entry name" value="EAL_dom"/>
</dbReference>
<dbReference type="Pfam" id="PF00563">
    <property type="entry name" value="EAL"/>
    <property type="match status" value="1"/>
</dbReference>
<dbReference type="InterPro" id="IPR000160">
    <property type="entry name" value="GGDEF_dom"/>
</dbReference>
<dbReference type="Proteomes" id="UP000503308">
    <property type="component" value="Chromosome"/>
</dbReference>
<dbReference type="EMBL" id="CP048788">
    <property type="protein sequence ID" value="QJF51644.1"/>
    <property type="molecule type" value="Genomic_DNA"/>
</dbReference>
<keyword evidence="4" id="KW-1185">Reference proteome</keyword>